<dbReference type="RefSeq" id="XP_014154192.1">
    <property type="nucleotide sequence ID" value="XM_014298717.1"/>
</dbReference>
<evidence type="ECO:0000256" key="3">
    <source>
        <dbReference type="PROSITE-ProRule" id="PRU00023"/>
    </source>
</evidence>
<name>A0A0L0FTX1_9EUKA</name>
<dbReference type="SUPFAM" id="SSF48403">
    <property type="entry name" value="Ankyrin repeat"/>
    <property type="match status" value="1"/>
</dbReference>
<dbReference type="Pfam" id="PF12796">
    <property type="entry name" value="Ank_2"/>
    <property type="match status" value="1"/>
</dbReference>
<dbReference type="Proteomes" id="UP000054560">
    <property type="component" value="Unassembled WGS sequence"/>
</dbReference>
<dbReference type="InterPro" id="IPR002110">
    <property type="entry name" value="Ankyrin_rpt"/>
</dbReference>
<keyword evidence="1" id="KW-0677">Repeat</keyword>
<evidence type="ECO:0000313" key="5">
    <source>
        <dbReference type="Proteomes" id="UP000054560"/>
    </source>
</evidence>
<evidence type="ECO:0000256" key="2">
    <source>
        <dbReference type="ARBA" id="ARBA00023043"/>
    </source>
</evidence>
<dbReference type="AlphaFoldDB" id="A0A0L0FTX1"/>
<accession>A0A0L0FTX1</accession>
<sequence>MSFISKYRWSVDDSAVLRVGVPATRSNTIARVVTSPAVNTGDAGRTWSSFNSQTNSPTILPGRKAFAASFIDSDEDIFSAIAAGDLNAVHISMQSGTDPNVIDAFQEPALHYVIRRQNRRIFSLFITLGVNVNASDLFGRTALHVAVGGEDSLFVDYLLRAGANPAKQDQVGVVSVLSEMSARLSTAV</sequence>
<dbReference type="SMART" id="SM00248">
    <property type="entry name" value="ANK"/>
    <property type="match status" value="3"/>
</dbReference>
<protein>
    <submittedName>
        <fullName evidence="4">Uncharacterized protein</fullName>
    </submittedName>
</protein>
<dbReference type="STRING" id="667725.A0A0L0FTX1"/>
<keyword evidence="5" id="KW-1185">Reference proteome</keyword>
<evidence type="ECO:0000256" key="1">
    <source>
        <dbReference type="ARBA" id="ARBA00022737"/>
    </source>
</evidence>
<keyword evidence="2 3" id="KW-0040">ANK repeat</keyword>
<gene>
    <name evidence="4" type="ORF">SARC_07355</name>
</gene>
<reference evidence="4 5" key="1">
    <citation type="submission" date="2011-02" db="EMBL/GenBank/DDBJ databases">
        <title>The Genome Sequence of Sphaeroforma arctica JP610.</title>
        <authorList>
            <consortium name="The Broad Institute Genome Sequencing Platform"/>
            <person name="Russ C."/>
            <person name="Cuomo C."/>
            <person name="Young S.K."/>
            <person name="Zeng Q."/>
            <person name="Gargeya S."/>
            <person name="Alvarado L."/>
            <person name="Berlin A."/>
            <person name="Chapman S.B."/>
            <person name="Chen Z."/>
            <person name="Freedman E."/>
            <person name="Gellesch M."/>
            <person name="Goldberg J."/>
            <person name="Griggs A."/>
            <person name="Gujja S."/>
            <person name="Heilman E."/>
            <person name="Heiman D."/>
            <person name="Howarth C."/>
            <person name="Mehta T."/>
            <person name="Neiman D."/>
            <person name="Pearson M."/>
            <person name="Roberts A."/>
            <person name="Saif S."/>
            <person name="Shea T."/>
            <person name="Shenoy N."/>
            <person name="Sisk P."/>
            <person name="Stolte C."/>
            <person name="Sykes S."/>
            <person name="White J."/>
            <person name="Yandava C."/>
            <person name="Burger G."/>
            <person name="Gray M.W."/>
            <person name="Holland P.W.H."/>
            <person name="King N."/>
            <person name="Lang F.B.F."/>
            <person name="Roger A.J."/>
            <person name="Ruiz-Trillo I."/>
            <person name="Haas B."/>
            <person name="Nusbaum C."/>
            <person name="Birren B."/>
        </authorList>
    </citation>
    <scope>NUCLEOTIDE SEQUENCE [LARGE SCALE GENOMIC DNA]</scope>
    <source>
        <strain evidence="4 5">JP610</strain>
    </source>
</reference>
<organism evidence="4 5">
    <name type="scientific">Sphaeroforma arctica JP610</name>
    <dbReference type="NCBI Taxonomy" id="667725"/>
    <lineage>
        <taxon>Eukaryota</taxon>
        <taxon>Ichthyosporea</taxon>
        <taxon>Ichthyophonida</taxon>
        <taxon>Sphaeroforma</taxon>
    </lineage>
</organism>
<dbReference type="PROSITE" id="PS50297">
    <property type="entry name" value="ANK_REP_REGION"/>
    <property type="match status" value="1"/>
</dbReference>
<feature type="repeat" description="ANK" evidence="3">
    <location>
        <begin position="138"/>
        <end position="170"/>
    </location>
</feature>
<dbReference type="EMBL" id="KQ242172">
    <property type="protein sequence ID" value="KNC80290.1"/>
    <property type="molecule type" value="Genomic_DNA"/>
</dbReference>
<proteinExistence type="predicted"/>
<dbReference type="GeneID" id="25907859"/>
<dbReference type="InterPro" id="IPR036770">
    <property type="entry name" value="Ankyrin_rpt-contain_sf"/>
</dbReference>
<dbReference type="OrthoDB" id="7464126at2759"/>
<dbReference type="PROSITE" id="PS50088">
    <property type="entry name" value="ANK_REPEAT"/>
    <property type="match status" value="1"/>
</dbReference>
<dbReference type="Gene3D" id="1.25.40.20">
    <property type="entry name" value="Ankyrin repeat-containing domain"/>
    <property type="match status" value="1"/>
</dbReference>
<dbReference type="PANTHER" id="PTHR24171">
    <property type="entry name" value="ANKYRIN REPEAT DOMAIN-CONTAINING PROTEIN 39-RELATED"/>
    <property type="match status" value="1"/>
</dbReference>
<evidence type="ECO:0000313" key="4">
    <source>
        <dbReference type="EMBL" id="KNC80290.1"/>
    </source>
</evidence>